<sequence length="148" mass="17299">MGSYVTEVPLQWTEIRQTRKPLMSSLGALWGENSPETRSGSGVRTLKGRQSRMRRRKAEEENEDEKQTNKLKREEKPLQKLTLEKTSEPTRRTQKRAHGRRRDAEEKRGWTQEVRSPEIFTLQNHHSTFLEGRGIQDTAVFPERKAIS</sequence>
<accession>A0AAV7R9M5</accession>
<comment type="caution">
    <text evidence="2">The sequence shown here is derived from an EMBL/GenBank/DDBJ whole genome shotgun (WGS) entry which is preliminary data.</text>
</comment>
<dbReference type="EMBL" id="JANPWB010000009">
    <property type="protein sequence ID" value="KAJ1149191.1"/>
    <property type="molecule type" value="Genomic_DNA"/>
</dbReference>
<keyword evidence="3" id="KW-1185">Reference proteome</keyword>
<evidence type="ECO:0000256" key="1">
    <source>
        <dbReference type="SAM" id="MobiDB-lite"/>
    </source>
</evidence>
<feature type="compositionally biased region" description="Basic residues" evidence="1">
    <location>
        <begin position="92"/>
        <end position="101"/>
    </location>
</feature>
<proteinExistence type="predicted"/>
<gene>
    <name evidence="2" type="ORF">NDU88_002006</name>
</gene>
<feature type="region of interest" description="Disordered" evidence="1">
    <location>
        <begin position="27"/>
        <end position="118"/>
    </location>
</feature>
<organism evidence="2 3">
    <name type="scientific">Pleurodeles waltl</name>
    <name type="common">Iberian ribbed newt</name>
    <dbReference type="NCBI Taxonomy" id="8319"/>
    <lineage>
        <taxon>Eukaryota</taxon>
        <taxon>Metazoa</taxon>
        <taxon>Chordata</taxon>
        <taxon>Craniata</taxon>
        <taxon>Vertebrata</taxon>
        <taxon>Euteleostomi</taxon>
        <taxon>Amphibia</taxon>
        <taxon>Batrachia</taxon>
        <taxon>Caudata</taxon>
        <taxon>Salamandroidea</taxon>
        <taxon>Salamandridae</taxon>
        <taxon>Pleurodelinae</taxon>
        <taxon>Pleurodeles</taxon>
    </lineage>
</organism>
<evidence type="ECO:0000313" key="3">
    <source>
        <dbReference type="Proteomes" id="UP001066276"/>
    </source>
</evidence>
<name>A0AAV7R9M5_PLEWA</name>
<evidence type="ECO:0000313" key="2">
    <source>
        <dbReference type="EMBL" id="KAJ1149191.1"/>
    </source>
</evidence>
<reference evidence="2" key="1">
    <citation type="journal article" date="2022" name="bioRxiv">
        <title>Sequencing and chromosome-scale assembly of the giantPleurodeles waltlgenome.</title>
        <authorList>
            <person name="Brown T."/>
            <person name="Elewa A."/>
            <person name="Iarovenko S."/>
            <person name="Subramanian E."/>
            <person name="Araus A.J."/>
            <person name="Petzold A."/>
            <person name="Susuki M."/>
            <person name="Suzuki K.-i.T."/>
            <person name="Hayashi T."/>
            <person name="Toyoda A."/>
            <person name="Oliveira C."/>
            <person name="Osipova E."/>
            <person name="Leigh N.D."/>
            <person name="Simon A."/>
            <person name="Yun M.H."/>
        </authorList>
    </citation>
    <scope>NUCLEOTIDE SEQUENCE</scope>
    <source>
        <strain evidence="2">20211129_DDA</strain>
        <tissue evidence="2">Liver</tissue>
    </source>
</reference>
<feature type="compositionally biased region" description="Basic and acidic residues" evidence="1">
    <location>
        <begin position="65"/>
        <end position="91"/>
    </location>
</feature>
<protein>
    <submittedName>
        <fullName evidence="2">Uncharacterized protein</fullName>
    </submittedName>
</protein>
<feature type="compositionally biased region" description="Basic residues" evidence="1">
    <location>
        <begin position="46"/>
        <end position="56"/>
    </location>
</feature>
<dbReference type="Proteomes" id="UP001066276">
    <property type="component" value="Chromosome 5"/>
</dbReference>
<dbReference type="AlphaFoldDB" id="A0AAV7R9M5"/>